<dbReference type="Gene3D" id="3.40.50.720">
    <property type="entry name" value="NAD(P)-binding Rossmann-like Domain"/>
    <property type="match status" value="1"/>
</dbReference>
<dbReference type="Pfam" id="PF16363">
    <property type="entry name" value="GDP_Man_Dehyd"/>
    <property type="match status" value="1"/>
</dbReference>
<evidence type="ECO:0000259" key="6">
    <source>
        <dbReference type="Pfam" id="PF16363"/>
    </source>
</evidence>
<evidence type="ECO:0000256" key="5">
    <source>
        <dbReference type="SAM" id="MobiDB-lite"/>
    </source>
</evidence>
<dbReference type="PANTHER" id="PTHR43715">
    <property type="entry name" value="GDP-MANNOSE 4,6-DEHYDRATASE"/>
    <property type="match status" value="1"/>
</dbReference>
<comment type="similarity">
    <text evidence="2">Belongs to the NAD(P)-dependent epimerase/dehydratase family. GDP-mannose 4,6-dehydratase subfamily.</text>
</comment>
<accession>A0A0W8DQ79</accession>
<dbReference type="InterPro" id="IPR016040">
    <property type="entry name" value="NAD(P)-bd_dom"/>
</dbReference>
<dbReference type="Gene3D" id="3.90.25.10">
    <property type="entry name" value="UDP-galactose 4-epimerase, domain 1"/>
    <property type="match status" value="2"/>
</dbReference>
<evidence type="ECO:0000256" key="3">
    <source>
        <dbReference type="ARBA" id="ARBA00011989"/>
    </source>
</evidence>
<evidence type="ECO:0000313" key="7">
    <source>
        <dbReference type="EMBL" id="KUF98523.1"/>
    </source>
</evidence>
<feature type="region of interest" description="Disordered" evidence="5">
    <location>
        <begin position="19"/>
        <end position="45"/>
    </location>
</feature>
<dbReference type="Proteomes" id="UP000054636">
    <property type="component" value="Unassembled WGS sequence"/>
</dbReference>
<dbReference type="AlphaFoldDB" id="A0A0W8DQ79"/>
<dbReference type="CDD" id="cd05260">
    <property type="entry name" value="GDP_MD_SDR_e"/>
    <property type="match status" value="1"/>
</dbReference>
<name>A0A0W8DQ79_PHYNI</name>
<dbReference type="PANTHER" id="PTHR43715:SF1">
    <property type="entry name" value="GDP-MANNOSE 4,6 DEHYDRATASE"/>
    <property type="match status" value="1"/>
</dbReference>
<evidence type="ECO:0000256" key="1">
    <source>
        <dbReference type="ARBA" id="ARBA00001937"/>
    </source>
</evidence>
<evidence type="ECO:0000256" key="4">
    <source>
        <dbReference type="ARBA" id="ARBA00023239"/>
    </source>
</evidence>
<keyword evidence="4" id="KW-0456">Lyase</keyword>
<dbReference type="EC" id="4.2.1.47" evidence="3"/>
<feature type="domain" description="NAD(P)-binding" evidence="6">
    <location>
        <begin position="52"/>
        <end position="222"/>
    </location>
</feature>
<dbReference type="InterPro" id="IPR036291">
    <property type="entry name" value="NAD(P)-bd_dom_sf"/>
</dbReference>
<gene>
    <name evidence="7" type="ORF">AM588_10011191</name>
</gene>
<reference evidence="7 8" key="1">
    <citation type="submission" date="2015-11" db="EMBL/GenBank/DDBJ databases">
        <title>Genomes and virulence difference between two physiological races of Phytophthora nicotianae.</title>
        <authorList>
            <person name="Liu H."/>
            <person name="Ma X."/>
            <person name="Yu H."/>
            <person name="Fang D."/>
            <person name="Li Y."/>
            <person name="Wang X."/>
            <person name="Wang W."/>
            <person name="Dong Y."/>
            <person name="Xiao B."/>
        </authorList>
    </citation>
    <scope>NUCLEOTIDE SEQUENCE [LARGE SCALE GENOMIC DNA]</scope>
    <source>
        <strain evidence="8">race 1</strain>
    </source>
</reference>
<evidence type="ECO:0000313" key="8">
    <source>
        <dbReference type="Proteomes" id="UP000054636"/>
    </source>
</evidence>
<comment type="caution">
    <text evidence="7">The sequence shown here is derived from an EMBL/GenBank/DDBJ whole genome shotgun (WGS) entry which is preliminary data.</text>
</comment>
<dbReference type="InterPro" id="IPR006368">
    <property type="entry name" value="GDP_Man_deHydtase"/>
</dbReference>
<dbReference type="GO" id="GO:0008446">
    <property type="term" value="F:GDP-mannose 4,6-dehydratase activity"/>
    <property type="evidence" value="ECO:0007669"/>
    <property type="project" value="UniProtKB-EC"/>
</dbReference>
<dbReference type="SUPFAM" id="SSF51735">
    <property type="entry name" value="NAD(P)-binding Rossmann-fold domains"/>
    <property type="match status" value="1"/>
</dbReference>
<dbReference type="EMBL" id="LNFP01000065">
    <property type="protein sequence ID" value="KUF98523.1"/>
    <property type="molecule type" value="Genomic_DNA"/>
</dbReference>
<protein>
    <recommendedName>
        <fullName evidence="3">GDP-mannose 4,6-dehydratase</fullName>
        <ecNumber evidence="3">4.2.1.47</ecNumber>
    </recommendedName>
</protein>
<proteinExistence type="inferred from homology"/>
<evidence type="ECO:0000256" key="2">
    <source>
        <dbReference type="ARBA" id="ARBA00009263"/>
    </source>
</evidence>
<organism evidence="7 8">
    <name type="scientific">Phytophthora nicotianae</name>
    <name type="common">Potato buckeye rot agent</name>
    <name type="synonym">Phytophthora parasitica</name>
    <dbReference type="NCBI Taxonomy" id="4792"/>
    <lineage>
        <taxon>Eukaryota</taxon>
        <taxon>Sar</taxon>
        <taxon>Stramenopiles</taxon>
        <taxon>Oomycota</taxon>
        <taxon>Peronosporomycetes</taxon>
        <taxon>Peronosporales</taxon>
        <taxon>Peronosporaceae</taxon>
        <taxon>Phytophthora</taxon>
    </lineage>
</organism>
<sequence length="378" mass="42853">MTRETSTDSSQRIYTWDSLSSDSDSAMEHASITSESSSTESCGAPDRPRVALITGITGQDGSYLSELLLSKGYTVHGIVRRSSNFNTARLEHLYRDPRDHSVRFFLHYGDLTDSSNLCQIVARVRPDEVYNLGAMSHVKVSFELAEYTADVDALGALRLLTSLRTCGLEHSTRFYQASTSELYGKVQATPQDENTPFHPRSPYGVAKQFAYWSVVNHREAYGNLDAQRDWGHARDYVECMWRMLQHDTPEDFVVATGECHSVREFVELAFAHVGLTITWKGVRGSKDEVGVIVKDDEPDVDRVVVRVDPVYFRPTEVDLLCGNASKAHRELGWTPTVRFRELVAEMVASDARELHQETHDMKYEVPIELQSQEFQRFQ</sequence>
<comment type="cofactor">
    <cofactor evidence="1">
        <name>NADP(+)</name>
        <dbReference type="ChEBI" id="CHEBI:58349"/>
    </cofactor>
</comment>
<dbReference type="FunFam" id="3.40.50.720:FF:000924">
    <property type="entry name" value="GDP-mannose 4,6 dehydratase"/>
    <property type="match status" value="1"/>
</dbReference>
<dbReference type="GO" id="GO:0042351">
    <property type="term" value="P:'de novo' GDP-L-fucose biosynthetic process"/>
    <property type="evidence" value="ECO:0007669"/>
    <property type="project" value="TreeGrafter"/>
</dbReference>
<feature type="compositionally biased region" description="Low complexity" evidence="5">
    <location>
        <begin position="31"/>
        <end position="41"/>
    </location>
</feature>